<feature type="domain" description="Integrase catalytic" evidence="1">
    <location>
        <begin position="63"/>
        <end position="228"/>
    </location>
</feature>
<dbReference type="InterPro" id="IPR048020">
    <property type="entry name" value="Transpos_IS3"/>
</dbReference>
<dbReference type="InterPro" id="IPR025948">
    <property type="entry name" value="HTH-like_dom"/>
</dbReference>
<dbReference type="AlphaFoldDB" id="A0A834I6C5"/>
<proteinExistence type="predicted"/>
<dbReference type="GO" id="GO:0015074">
    <property type="term" value="P:DNA integration"/>
    <property type="evidence" value="ECO:0007669"/>
    <property type="project" value="InterPro"/>
</dbReference>
<dbReference type="InterPro" id="IPR012337">
    <property type="entry name" value="RNaseH-like_sf"/>
</dbReference>
<dbReference type="SUPFAM" id="SSF53098">
    <property type="entry name" value="Ribonuclease H-like"/>
    <property type="match status" value="1"/>
</dbReference>
<dbReference type="Pfam" id="PF13333">
    <property type="entry name" value="rve_2"/>
    <property type="match status" value="1"/>
</dbReference>
<evidence type="ECO:0000313" key="2">
    <source>
        <dbReference type="EMBL" id="KAF7274809.1"/>
    </source>
</evidence>
<gene>
    <name evidence="2" type="ORF">GWI33_012523</name>
</gene>
<dbReference type="Gene3D" id="3.30.420.10">
    <property type="entry name" value="Ribonuclease H-like superfamily/Ribonuclease H"/>
    <property type="match status" value="1"/>
</dbReference>
<evidence type="ECO:0000259" key="1">
    <source>
        <dbReference type="PROSITE" id="PS50994"/>
    </source>
</evidence>
<sequence>MSGKNYGSRRIQHSLLAENIQIGRYKVRRIMRQQGLVTTWRRKFIKTTDSKHSMTVADNVLDQQFNPNKANKNWVADITYIWTASGWLYLAAVMDLYSRKIVGYSLSSRMTADLVCTALQVAIHTRQPPKGLIMHTDRGSQYCSQQYQDLLNQHGIVCSMSHKGLCYDNAVMERFFLNLKMERVWQQSYANHQEAIKDVSHYITVFYNQIRLHSTLGYLSPNSFEQKVDNLSMPVSDFT</sequence>
<evidence type="ECO:0000313" key="3">
    <source>
        <dbReference type="Proteomes" id="UP000625711"/>
    </source>
</evidence>
<dbReference type="Pfam" id="PF00665">
    <property type="entry name" value="rve"/>
    <property type="match status" value="1"/>
</dbReference>
<name>A0A834I6C5_RHYFE</name>
<dbReference type="InterPro" id="IPR036397">
    <property type="entry name" value="RNaseH_sf"/>
</dbReference>
<dbReference type="EMBL" id="JAACXV010012058">
    <property type="protein sequence ID" value="KAF7274809.1"/>
    <property type="molecule type" value="Genomic_DNA"/>
</dbReference>
<dbReference type="PROSITE" id="PS50994">
    <property type="entry name" value="INTEGRASE"/>
    <property type="match status" value="1"/>
</dbReference>
<organism evidence="2 3">
    <name type="scientific">Rhynchophorus ferrugineus</name>
    <name type="common">Red palm weevil</name>
    <name type="synonym">Curculio ferrugineus</name>
    <dbReference type="NCBI Taxonomy" id="354439"/>
    <lineage>
        <taxon>Eukaryota</taxon>
        <taxon>Metazoa</taxon>
        <taxon>Ecdysozoa</taxon>
        <taxon>Arthropoda</taxon>
        <taxon>Hexapoda</taxon>
        <taxon>Insecta</taxon>
        <taxon>Pterygota</taxon>
        <taxon>Neoptera</taxon>
        <taxon>Endopterygota</taxon>
        <taxon>Coleoptera</taxon>
        <taxon>Polyphaga</taxon>
        <taxon>Cucujiformia</taxon>
        <taxon>Curculionidae</taxon>
        <taxon>Dryophthorinae</taxon>
        <taxon>Rhynchophorus</taxon>
    </lineage>
</organism>
<accession>A0A834I6C5</accession>
<dbReference type="PANTHER" id="PTHR46889:SF4">
    <property type="entry name" value="TRANSPOSASE INSO FOR INSERTION SEQUENCE ELEMENT IS911B-RELATED"/>
    <property type="match status" value="1"/>
</dbReference>
<dbReference type="Proteomes" id="UP000625711">
    <property type="component" value="Unassembled WGS sequence"/>
</dbReference>
<dbReference type="InterPro" id="IPR001584">
    <property type="entry name" value="Integrase_cat-core"/>
</dbReference>
<dbReference type="GO" id="GO:0003676">
    <property type="term" value="F:nucleic acid binding"/>
    <property type="evidence" value="ECO:0007669"/>
    <property type="project" value="InterPro"/>
</dbReference>
<dbReference type="OrthoDB" id="6771881at2759"/>
<protein>
    <recommendedName>
        <fullName evidence="1">Integrase catalytic domain-containing protein</fullName>
    </recommendedName>
</protein>
<comment type="caution">
    <text evidence="2">The sequence shown here is derived from an EMBL/GenBank/DDBJ whole genome shotgun (WGS) entry which is preliminary data.</text>
</comment>
<dbReference type="Pfam" id="PF13276">
    <property type="entry name" value="HTH_21"/>
    <property type="match status" value="1"/>
</dbReference>
<keyword evidence="3" id="KW-1185">Reference proteome</keyword>
<dbReference type="PANTHER" id="PTHR46889">
    <property type="entry name" value="TRANSPOSASE INSF FOR INSERTION SEQUENCE IS3B-RELATED"/>
    <property type="match status" value="1"/>
</dbReference>
<reference evidence="2" key="1">
    <citation type="submission" date="2020-08" db="EMBL/GenBank/DDBJ databases">
        <title>Genome sequencing and assembly of the red palm weevil Rhynchophorus ferrugineus.</title>
        <authorList>
            <person name="Dias G.B."/>
            <person name="Bergman C.M."/>
            <person name="Manee M."/>
        </authorList>
    </citation>
    <scope>NUCLEOTIDE SEQUENCE</scope>
    <source>
        <strain evidence="2">AA-2017</strain>
        <tissue evidence="2">Whole larva</tissue>
    </source>
</reference>
<dbReference type="NCBIfam" id="NF033516">
    <property type="entry name" value="transpos_IS3"/>
    <property type="match status" value="1"/>
</dbReference>
<dbReference type="InterPro" id="IPR050900">
    <property type="entry name" value="Transposase_IS3/IS150/IS904"/>
</dbReference>